<dbReference type="CDD" id="cd02568">
    <property type="entry name" value="PseudoU_synth_PUS1_PUS2"/>
    <property type="match status" value="1"/>
</dbReference>
<evidence type="ECO:0000259" key="7">
    <source>
        <dbReference type="Pfam" id="PF01416"/>
    </source>
</evidence>
<accession>A0A1X0NSY0</accession>
<dbReference type="InterPro" id="IPR020095">
    <property type="entry name" value="PsdUridine_synth_TruA_C"/>
</dbReference>
<dbReference type="AlphaFoldDB" id="A0A1X0NSY0"/>
<evidence type="ECO:0000313" key="8">
    <source>
        <dbReference type="EMBL" id="ORC87648.1"/>
    </source>
</evidence>
<dbReference type="InterPro" id="IPR001406">
    <property type="entry name" value="PsdUridine_synth_TruA"/>
</dbReference>
<dbReference type="GO" id="GO:0005737">
    <property type="term" value="C:cytoplasm"/>
    <property type="evidence" value="ECO:0007669"/>
    <property type="project" value="TreeGrafter"/>
</dbReference>
<proteinExistence type="inferred from homology"/>
<feature type="compositionally biased region" description="Acidic residues" evidence="6">
    <location>
        <begin position="553"/>
        <end position="567"/>
    </location>
</feature>
<keyword evidence="2" id="KW-0819">tRNA processing</keyword>
<evidence type="ECO:0000256" key="2">
    <source>
        <dbReference type="ARBA" id="ARBA00022694"/>
    </source>
</evidence>
<dbReference type="EMBL" id="NBCO01000021">
    <property type="protein sequence ID" value="ORC87648.1"/>
    <property type="molecule type" value="Genomic_DNA"/>
</dbReference>
<evidence type="ECO:0000313" key="9">
    <source>
        <dbReference type="Proteomes" id="UP000192257"/>
    </source>
</evidence>
<keyword evidence="9" id="KW-1185">Reference proteome</keyword>
<dbReference type="VEuPathDB" id="TriTrypDB:TM35_000212540"/>
<dbReference type="InterPro" id="IPR041708">
    <property type="entry name" value="PUS1/PUS2-like"/>
</dbReference>
<protein>
    <submittedName>
        <fullName evidence="8">Pseudouridylate synthase I</fullName>
    </submittedName>
</protein>
<reference evidence="8 9" key="1">
    <citation type="submission" date="2017-03" db="EMBL/GenBank/DDBJ databases">
        <title>An alternative strategy for trypanosome survival in the mammalian bloodstream revealed through genome and transcriptome analysis of the ubiquitous bovine parasite Trypanosoma (Megatrypanum) theileri.</title>
        <authorList>
            <person name="Kelly S."/>
            <person name="Ivens A."/>
            <person name="Mott A."/>
            <person name="O'Neill E."/>
            <person name="Emms D."/>
            <person name="Macleod O."/>
            <person name="Voorheis P."/>
            <person name="Matthews J."/>
            <person name="Matthews K."/>
            <person name="Carrington M."/>
        </authorList>
    </citation>
    <scope>NUCLEOTIDE SEQUENCE [LARGE SCALE GENOMIC DNA]</scope>
    <source>
        <strain evidence="8">Edinburgh</strain>
    </source>
</reference>
<comment type="similarity">
    <text evidence="1">Belongs to the tRNA pseudouridine synthase TruA family.</text>
</comment>
<evidence type="ECO:0000256" key="4">
    <source>
        <dbReference type="PIRSR" id="PIRSR641708-1"/>
    </source>
</evidence>
<dbReference type="Gene3D" id="3.30.70.660">
    <property type="entry name" value="Pseudouridine synthase I, catalytic domain, C-terminal subdomain"/>
    <property type="match status" value="1"/>
</dbReference>
<organism evidence="8 9">
    <name type="scientific">Trypanosoma theileri</name>
    <dbReference type="NCBI Taxonomy" id="67003"/>
    <lineage>
        <taxon>Eukaryota</taxon>
        <taxon>Discoba</taxon>
        <taxon>Euglenozoa</taxon>
        <taxon>Kinetoplastea</taxon>
        <taxon>Metakinetoplastina</taxon>
        <taxon>Trypanosomatida</taxon>
        <taxon>Trypanosomatidae</taxon>
        <taxon>Trypanosoma</taxon>
    </lineage>
</organism>
<dbReference type="Gene3D" id="3.30.70.580">
    <property type="entry name" value="Pseudouridine synthase I, catalytic domain, N-terminal subdomain"/>
    <property type="match status" value="1"/>
</dbReference>
<keyword evidence="3" id="KW-0413">Isomerase</keyword>
<dbReference type="GO" id="GO:0005634">
    <property type="term" value="C:nucleus"/>
    <property type="evidence" value="ECO:0007669"/>
    <property type="project" value="TreeGrafter"/>
</dbReference>
<feature type="compositionally biased region" description="Basic and acidic residues" evidence="6">
    <location>
        <begin position="518"/>
        <end position="530"/>
    </location>
</feature>
<dbReference type="GO" id="GO:1990481">
    <property type="term" value="P:mRNA pseudouridine synthesis"/>
    <property type="evidence" value="ECO:0007669"/>
    <property type="project" value="TreeGrafter"/>
</dbReference>
<feature type="active site" description="Nucleophile" evidence="4">
    <location>
        <position position="86"/>
    </location>
</feature>
<dbReference type="InterPro" id="IPR020103">
    <property type="entry name" value="PsdUridine_synth_cat_dom_sf"/>
</dbReference>
<evidence type="ECO:0000256" key="3">
    <source>
        <dbReference type="ARBA" id="ARBA00023235"/>
    </source>
</evidence>
<dbReference type="Proteomes" id="UP000192257">
    <property type="component" value="Unassembled WGS sequence"/>
</dbReference>
<feature type="binding site" evidence="5">
    <location>
        <position position="149"/>
    </location>
    <ligand>
        <name>substrate</name>
    </ligand>
</feature>
<comment type="caution">
    <text evidence="8">The sequence shown here is derived from an EMBL/GenBank/DDBJ whole genome shotgun (WGS) entry which is preliminary data.</text>
</comment>
<evidence type="ECO:0000256" key="6">
    <source>
        <dbReference type="SAM" id="MobiDB-lite"/>
    </source>
</evidence>
<feature type="compositionally biased region" description="Basic and acidic residues" evidence="6">
    <location>
        <begin position="537"/>
        <end position="547"/>
    </location>
</feature>
<dbReference type="PANTHER" id="PTHR11142:SF26">
    <property type="entry name" value="SYNTHASE I, PUTATIVE-RELATED"/>
    <property type="match status" value="1"/>
</dbReference>
<dbReference type="GO" id="GO:0009982">
    <property type="term" value="F:pseudouridine synthase activity"/>
    <property type="evidence" value="ECO:0007669"/>
    <property type="project" value="InterPro"/>
</dbReference>
<dbReference type="RefSeq" id="XP_028881714.1">
    <property type="nucleotide sequence ID" value="XM_029027104.1"/>
</dbReference>
<dbReference type="Pfam" id="PF01416">
    <property type="entry name" value="PseudoU_synth_1"/>
    <property type="match status" value="1"/>
</dbReference>
<dbReference type="InterPro" id="IPR020094">
    <property type="entry name" value="TruA/RsuA/RluB/E/F_N"/>
</dbReference>
<name>A0A1X0NSY0_9TRYP</name>
<feature type="region of interest" description="Disordered" evidence="6">
    <location>
        <begin position="588"/>
        <end position="666"/>
    </location>
</feature>
<gene>
    <name evidence="8" type="ORF">TM35_000212540</name>
</gene>
<feature type="compositionally biased region" description="Basic and acidic residues" evidence="6">
    <location>
        <begin position="626"/>
        <end position="645"/>
    </location>
</feature>
<dbReference type="GO" id="GO:0031119">
    <property type="term" value="P:tRNA pseudouridine synthesis"/>
    <property type="evidence" value="ECO:0007669"/>
    <property type="project" value="InterPro"/>
</dbReference>
<dbReference type="PANTHER" id="PTHR11142">
    <property type="entry name" value="PSEUDOURIDYLATE SYNTHASE"/>
    <property type="match status" value="1"/>
</dbReference>
<dbReference type="SUPFAM" id="SSF55120">
    <property type="entry name" value="Pseudouridine synthase"/>
    <property type="match status" value="1"/>
</dbReference>
<sequence length="666" mass="75271">MARRKVYEGRRICVRKAPRDHTLIGLCVMYCGTGYRGLQLQTHGPTHHTVEGVVVQALKDIGIIDALERGRVMGDAHHFARSCRTDRGVHAVRNIISLFVSTEKLEALGGCEELADKINAVLPLTVRVARVSPLMGNFIPRFCCNRRVYRYLIPAYALLLPCDTWKTLYEKFPQAADSLRRRAENSSTFDLHLDDTETWMATLAASVTRGNELLQKYVVGTHRFHNFSVEMFQRGGAVMNRKAILPNSNEAVRTVSRCEIAPRVFLLPQNVMGPTMMEYQDGLKIISETEKVSDTTTTSDIMHSNGNTIDGVMDHQITECYGLPSDVPLPFVVFQIEGNSFLFNMIRKIVGMTLAVLRGARETLFEESLSPERRLSCPLAPGPYLYLYLSSYQLYDRVVRNSSSLRFHALEDEWSGIVSEKASQFATTAVAADIVDLDLNRTPSADTLLAARDKARRITRPSWETEDSHLNTLKEYHPVTAGRHPVCSEMTAFLRSLRVHNWSVETVKKTIGKEKSATLEKVEKEEEEGKNNNNDNEGNKEGKEMKNVGETVGEGDGDNNNDNDDDNNTLKLKKSRLETGEAISCKDSSVIDVQQESNNNKINDKDEKNDDIDDGWLYVAPTEEEEKSKRRDYLQNRERRSRAWEYKINNTNSKSEDWNNDDGGSE</sequence>
<evidence type="ECO:0000256" key="5">
    <source>
        <dbReference type="PIRSR" id="PIRSR641708-2"/>
    </source>
</evidence>
<feature type="domain" description="Pseudouridine synthase I TruA alpha/beta" evidence="7">
    <location>
        <begin position="301"/>
        <end position="363"/>
    </location>
</feature>
<dbReference type="STRING" id="67003.A0A1X0NSY0"/>
<dbReference type="GO" id="GO:0003723">
    <property type="term" value="F:RNA binding"/>
    <property type="evidence" value="ECO:0007669"/>
    <property type="project" value="InterPro"/>
</dbReference>
<evidence type="ECO:0000256" key="1">
    <source>
        <dbReference type="ARBA" id="ARBA00009375"/>
    </source>
</evidence>
<dbReference type="GeneID" id="39986884"/>
<feature type="region of interest" description="Disordered" evidence="6">
    <location>
        <begin position="518"/>
        <end position="569"/>
    </location>
</feature>
<dbReference type="OrthoDB" id="10256309at2759"/>
<dbReference type="InterPro" id="IPR020097">
    <property type="entry name" value="PsdUridine_synth_TruA_a/b_dom"/>
</dbReference>